<evidence type="ECO:0000313" key="2">
    <source>
        <dbReference type="EMBL" id="AFJ01824.1"/>
    </source>
</evidence>
<keyword evidence="1" id="KW-1133">Transmembrane helix</keyword>
<dbReference type="STRING" id="754477.Q7C_653"/>
<feature type="transmembrane region" description="Helical" evidence="1">
    <location>
        <begin position="20"/>
        <end position="39"/>
    </location>
</feature>
<dbReference type="Pfam" id="PF09997">
    <property type="entry name" value="DUF2238"/>
    <property type="match status" value="1"/>
</dbReference>
<evidence type="ECO:0000256" key="1">
    <source>
        <dbReference type="SAM" id="Phobius"/>
    </source>
</evidence>
<feature type="transmembrane region" description="Helical" evidence="1">
    <location>
        <begin position="114"/>
        <end position="134"/>
    </location>
</feature>
<feature type="transmembrane region" description="Helical" evidence="1">
    <location>
        <begin position="164"/>
        <end position="182"/>
    </location>
</feature>
<dbReference type="PATRIC" id="fig|754477.3.peg.645"/>
<sequence length="213" mass="24466">MILQTILIFGLLGSIWEQQWLNAVLTAGIITLTLYPVFLKHQFQVRIPAEFQLLTIVFVFAAVFLGEIHDYYGRFWWWDLLLHTTSGLLLGVIGFLLVYVLNESEKIDLQLRPGFVALFAFLFALGVGTLWEIFEFAMDTLFGLNMQKTMFSDTTGLTDTMWDLMVDAIGALMMSLLGYGYLNKSSSNGFLARFIQRFIRINPGLFHRRKNNK</sequence>
<reference evidence="2 3" key="1">
    <citation type="journal article" date="2012" name="J. Bacteriol.">
        <title>Complete genome sequences of Methylophaga sp. strain JAM1 and Methylophaga sp. strain JAM7.</title>
        <authorList>
            <person name="Villeneuve C."/>
            <person name="Martineau C."/>
            <person name="Mauffrey F."/>
            <person name="Villemur R."/>
        </authorList>
    </citation>
    <scope>NUCLEOTIDE SEQUENCE [LARGE SCALE GENOMIC DNA]</scope>
    <source>
        <strain evidence="2 3">JAM7</strain>
    </source>
</reference>
<proteinExistence type="predicted"/>
<protein>
    <submittedName>
        <fullName evidence="2">Putative membrane protein</fullName>
    </submittedName>
</protein>
<dbReference type="eggNOG" id="COG2865">
    <property type="taxonomic scope" value="Bacteria"/>
</dbReference>
<accession>I1YFY1</accession>
<feature type="transmembrane region" description="Helical" evidence="1">
    <location>
        <begin position="51"/>
        <end position="68"/>
    </location>
</feature>
<keyword evidence="1" id="KW-0472">Membrane</keyword>
<keyword evidence="3" id="KW-1185">Reference proteome</keyword>
<gene>
    <name evidence="2" type="ordered locus">Q7C_653</name>
</gene>
<dbReference type="InterPro" id="IPR014509">
    <property type="entry name" value="YjdF-like"/>
</dbReference>
<evidence type="ECO:0000313" key="3">
    <source>
        <dbReference type="Proteomes" id="UP000009145"/>
    </source>
</evidence>
<organism evidence="2 3">
    <name type="scientific">Methylophaga frappieri (strain ATCC BAA-2434 / DSM 25690 / JAM7)</name>
    <dbReference type="NCBI Taxonomy" id="754477"/>
    <lineage>
        <taxon>Bacteria</taxon>
        <taxon>Pseudomonadati</taxon>
        <taxon>Pseudomonadota</taxon>
        <taxon>Gammaproteobacteria</taxon>
        <taxon>Thiotrichales</taxon>
        <taxon>Piscirickettsiaceae</taxon>
        <taxon>Methylophaga</taxon>
    </lineage>
</organism>
<feature type="transmembrane region" description="Helical" evidence="1">
    <location>
        <begin position="80"/>
        <end position="102"/>
    </location>
</feature>
<dbReference type="EMBL" id="CP003380">
    <property type="protein sequence ID" value="AFJ01824.1"/>
    <property type="molecule type" value="Genomic_DNA"/>
</dbReference>
<dbReference type="AlphaFoldDB" id="I1YFY1"/>
<dbReference type="Proteomes" id="UP000009145">
    <property type="component" value="Chromosome"/>
</dbReference>
<dbReference type="HOGENOM" id="CLU_070751_3_0_6"/>
<keyword evidence="1" id="KW-0812">Transmembrane</keyword>
<name>I1YFY1_METFJ</name>
<dbReference type="KEGG" id="mec:Q7C_653"/>